<gene>
    <name evidence="6" type="ORF">GC250_09135</name>
</gene>
<proteinExistence type="predicted"/>
<evidence type="ECO:0000256" key="1">
    <source>
        <dbReference type="ARBA" id="ARBA00004141"/>
    </source>
</evidence>
<feature type="transmembrane region" description="Helical" evidence="5">
    <location>
        <begin position="39"/>
        <end position="59"/>
    </location>
</feature>
<feature type="transmembrane region" description="Helical" evidence="5">
    <location>
        <begin position="71"/>
        <end position="95"/>
    </location>
</feature>
<feature type="transmembrane region" description="Helical" evidence="5">
    <location>
        <begin position="300"/>
        <end position="320"/>
    </location>
</feature>
<feature type="transmembrane region" description="Helical" evidence="5">
    <location>
        <begin position="239"/>
        <end position="263"/>
    </location>
</feature>
<keyword evidence="2 5" id="KW-0812">Transmembrane</keyword>
<evidence type="ECO:0008006" key="8">
    <source>
        <dbReference type="Google" id="ProtNLM"/>
    </source>
</evidence>
<sequence length="337" mass="37538">MRITTEWFPIVLGTMVLSLTSWIDYTVFNMSLALQVGKVIYFIALALFALILIGWAYGYRDINNIKEDLSSINRVAFSAFIAVLIFVSGFFYTVYISYSPTTVIDLSYLYFFGYALAFVINVVTWVKIYLGQKVTPSYALLVPSIALSADVVLGAPILPPFSYVLKDVGTIYILMLLALGITVLQFVFLGSVSLLSHLQGTRAYPTVMIPLGAASIIGINVLSFPAYNYLGLFDVPEKAALAIGVSLFDFELWNLVLGLFIAVNRIREPPSLISWAYVFPTGIAMFSAFMLFQMTGIYTFVDFIIALNIVVVLLYSFSVLKTFQFMKAMMKNSTPQK</sequence>
<dbReference type="Gene3D" id="1.50.10.150">
    <property type="entry name" value="Voltage-dependent anion channel"/>
    <property type="match status" value="1"/>
</dbReference>
<dbReference type="EMBL" id="WGGD01000005">
    <property type="protein sequence ID" value="MUN29597.1"/>
    <property type="molecule type" value="Genomic_DNA"/>
</dbReference>
<dbReference type="RefSeq" id="WP_156017201.1">
    <property type="nucleotide sequence ID" value="NZ_WGGD01000005.1"/>
</dbReference>
<keyword evidence="4 5" id="KW-0472">Membrane</keyword>
<accession>A0A6A9QJZ7</accession>
<feature type="transmembrane region" description="Helical" evidence="5">
    <location>
        <begin position="107"/>
        <end position="126"/>
    </location>
</feature>
<organism evidence="6 7">
    <name type="scientific">Sulfuracidifex metallicus DSM 6482 = JCM 9184</name>
    <dbReference type="NCBI Taxonomy" id="523847"/>
    <lineage>
        <taxon>Archaea</taxon>
        <taxon>Thermoproteota</taxon>
        <taxon>Thermoprotei</taxon>
        <taxon>Sulfolobales</taxon>
        <taxon>Sulfolobaceae</taxon>
        <taxon>Sulfuracidifex</taxon>
    </lineage>
</organism>
<comment type="subcellular location">
    <subcellularLocation>
        <location evidence="1">Membrane</location>
        <topology evidence="1">Multi-pass membrane protein</topology>
    </subcellularLocation>
</comment>
<reference evidence="6 7" key="1">
    <citation type="submission" date="2019-10" db="EMBL/GenBank/DDBJ databases">
        <title>Sequencing and Assembly of Multiple Reported Metal-Biooxidizing Members of the Extremely Thermoacidophilic Archaeal Family Sulfolobaceae.</title>
        <authorList>
            <person name="Counts J.A."/>
            <person name="Kelly R.M."/>
        </authorList>
    </citation>
    <scope>NUCLEOTIDE SEQUENCE [LARGE SCALE GENOMIC DNA]</scope>
    <source>
        <strain evidence="6 7">DSM 6482</strain>
    </source>
</reference>
<evidence type="ECO:0000256" key="2">
    <source>
        <dbReference type="ARBA" id="ARBA00022692"/>
    </source>
</evidence>
<name>A0A6A9QJZ7_SULME</name>
<feature type="transmembrane region" description="Helical" evidence="5">
    <location>
        <begin position="7"/>
        <end position="27"/>
    </location>
</feature>
<evidence type="ECO:0000313" key="6">
    <source>
        <dbReference type="EMBL" id="MUN29597.1"/>
    </source>
</evidence>
<feature type="transmembrane region" description="Helical" evidence="5">
    <location>
        <begin position="170"/>
        <end position="195"/>
    </location>
</feature>
<dbReference type="Proteomes" id="UP000470772">
    <property type="component" value="Unassembled WGS sequence"/>
</dbReference>
<feature type="transmembrane region" description="Helical" evidence="5">
    <location>
        <begin position="207"/>
        <end position="227"/>
    </location>
</feature>
<evidence type="ECO:0000256" key="5">
    <source>
        <dbReference type="SAM" id="Phobius"/>
    </source>
</evidence>
<evidence type="ECO:0000256" key="4">
    <source>
        <dbReference type="ARBA" id="ARBA00023136"/>
    </source>
</evidence>
<dbReference type="InterPro" id="IPR038665">
    <property type="entry name" value="Voltage-dep_anion_channel_sf"/>
</dbReference>
<dbReference type="Pfam" id="PF03595">
    <property type="entry name" value="SLAC1"/>
    <property type="match status" value="1"/>
</dbReference>
<feature type="transmembrane region" description="Helical" evidence="5">
    <location>
        <begin position="138"/>
        <end position="158"/>
    </location>
</feature>
<dbReference type="AlphaFoldDB" id="A0A6A9QJZ7"/>
<evidence type="ECO:0000256" key="3">
    <source>
        <dbReference type="ARBA" id="ARBA00022989"/>
    </source>
</evidence>
<comment type="caution">
    <text evidence="6">The sequence shown here is derived from an EMBL/GenBank/DDBJ whole genome shotgun (WGS) entry which is preliminary data.</text>
</comment>
<dbReference type="InterPro" id="IPR004695">
    <property type="entry name" value="SLAC1/Mae1/Ssu1/TehA"/>
</dbReference>
<evidence type="ECO:0000313" key="7">
    <source>
        <dbReference type="Proteomes" id="UP000470772"/>
    </source>
</evidence>
<keyword evidence="7" id="KW-1185">Reference proteome</keyword>
<keyword evidence="3 5" id="KW-1133">Transmembrane helix</keyword>
<feature type="transmembrane region" description="Helical" evidence="5">
    <location>
        <begin position="275"/>
        <end position="294"/>
    </location>
</feature>
<protein>
    <recommendedName>
        <fullName evidence="8">C4-dicarboxylate ABC transporter</fullName>
    </recommendedName>
</protein>